<dbReference type="InterPro" id="IPR007358">
    <property type="entry name" value="Nucleoid_associated_NdpA"/>
</dbReference>
<dbReference type="KEGG" id="meg:DKB62_11825"/>
<dbReference type="GO" id="GO:0009295">
    <property type="term" value="C:nucleoid"/>
    <property type="evidence" value="ECO:0007669"/>
    <property type="project" value="InterPro"/>
</dbReference>
<accession>A0A346B250</accession>
<protein>
    <submittedName>
        <fullName evidence="1">Nucleoid-associated protein</fullName>
    </submittedName>
</protein>
<organism evidence="1 2">
    <name type="scientific">Megasphaera stantonii</name>
    <dbReference type="NCBI Taxonomy" id="2144175"/>
    <lineage>
        <taxon>Bacteria</taxon>
        <taxon>Bacillati</taxon>
        <taxon>Bacillota</taxon>
        <taxon>Negativicutes</taxon>
        <taxon>Veillonellales</taxon>
        <taxon>Veillonellaceae</taxon>
        <taxon>Megasphaera</taxon>
    </lineage>
</organism>
<dbReference type="AlphaFoldDB" id="A0A346B250"/>
<gene>
    <name evidence="1" type="ORF">DKB62_11825</name>
</gene>
<keyword evidence="2" id="KW-1185">Reference proteome</keyword>
<reference evidence="1 2" key="1">
    <citation type="submission" date="2018-05" db="EMBL/GenBank/DDBJ databases">
        <title>Complete genome sequence of Megasphaera sp. AJH120T, isolated from the ceca of a chicken.</title>
        <authorList>
            <person name="Maki J."/>
            <person name="Looft T."/>
        </authorList>
    </citation>
    <scope>NUCLEOTIDE SEQUENCE [LARGE SCALE GENOMIC DNA]</scope>
    <source>
        <strain evidence="1 2">AJH120</strain>
    </source>
</reference>
<dbReference type="EMBL" id="CP029462">
    <property type="protein sequence ID" value="AXL22193.1"/>
    <property type="molecule type" value="Genomic_DNA"/>
</dbReference>
<dbReference type="Proteomes" id="UP000254337">
    <property type="component" value="Chromosome"/>
</dbReference>
<evidence type="ECO:0000313" key="2">
    <source>
        <dbReference type="Proteomes" id="UP000254337"/>
    </source>
</evidence>
<name>A0A346B250_9FIRM</name>
<evidence type="ECO:0000313" key="1">
    <source>
        <dbReference type="EMBL" id="AXL22193.1"/>
    </source>
</evidence>
<dbReference type="Pfam" id="PF04245">
    <property type="entry name" value="NA37"/>
    <property type="match status" value="1"/>
</dbReference>
<proteinExistence type="predicted"/>
<dbReference type="RefSeq" id="WP_107195717.1">
    <property type="nucleotide sequence ID" value="NZ_CALYAU010000020.1"/>
</dbReference>
<sequence length="333" mass="36987">MMIQKAILHILDFNTNMCILSQKDLDFSSDVVYEYVDKRMNRILQDAGQQTGVFYATSNYQALLQQLIGGEISFDEFASQTARQLYDILSHCDGPSSLDVLVVDFNDDADVRCIGVLLLDNKTAYTHQILDDDGAVYNKLIKHYAILPGASQKIEAYALIHCGDFSIRFVDKKRQMDGEDIYILPERLLQCTSVISAKDAVKLVSKIAAKVAEDHGGNTVEVLSKAKNYLVENAETAEAFSPQDLGAEVFAGSQAMRNEFAAQLEEAKLPADVPIAKAFAERAGRSHKIKTDTGIEIIFPSEYIENTDYIQFINNPDGTISIELKNIGKIINK</sequence>
<dbReference type="OrthoDB" id="3171075at2"/>